<dbReference type="Pfam" id="PF07947">
    <property type="entry name" value="YhhN"/>
    <property type="match status" value="1"/>
</dbReference>
<accession>A0A9E8MVD2</accession>
<feature type="transmembrane region" description="Helical" evidence="6">
    <location>
        <begin position="35"/>
        <end position="53"/>
    </location>
</feature>
<feature type="transmembrane region" description="Helical" evidence="6">
    <location>
        <begin position="12"/>
        <end position="29"/>
    </location>
</feature>
<dbReference type="KEGG" id="lnu:N7U66_20100"/>
<comment type="similarity">
    <text evidence="2">Belongs to the TMEM86 family.</text>
</comment>
<protein>
    <submittedName>
        <fullName evidence="7">Lysoplasmalogenase</fullName>
    </submittedName>
</protein>
<dbReference type="PANTHER" id="PTHR31885">
    <property type="entry name" value="GH04784P"/>
    <property type="match status" value="1"/>
</dbReference>
<feature type="transmembrane region" description="Helical" evidence="6">
    <location>
        <begin position="117"/>
        <end position="137"/>
    </location>
</feature>
<name>A0A9E8MVD2_9FLAO</name>
<gene>
    <name evidence="7" type="ORF">N7U66_20100</name>
</gene>
<sequence length="235" mass="27568">MMLTLFKDKKGFTVIYFIILLIDIVVKLYAEDVPFRYLSKPLVVVFLMIYYVLNNNETSVWRKRFIYMALLCFLIGDILFIETEITPLYITATLLFIVGKLFYAFRFSNQRDFSLVTLFPLFSICFIYMIVIMALVINSLGTFFMPTLIYLFVSLIVVLFAFLRKEEVIYKSFILVLIGVIVAIFSETIVLIKSFYNPNFPYHNVLIMLFYGVSQYLIVYGLVEEVKVKRKIITS</sequence>
<comment type="subcellular location">
    <subcellularLocation>
        <location evidence="1">Membrane</location>
        <topology evidence="1">Multi-pass membrane protein</topology>
    </subcellularLocation>
</comment>
<proteinExistence type="inferred from homology"/>
<evidence type="ECO:0000256" key="3">
    <source>
        <dbReference type="ARBA" id="ARBA00022692"/>
    </source>
</evidence>
<evidence type="ECO:0000256" key="1">
    <source>
        <dbReference type="ARBA" id="ARBA00004141"/>
    </source>
</evidence>
<keyword evidence="3 6" id="KW-0812">Transmembrane</keyword>
<feature type="transmembrane region" description="Helical" evidence="6">
    <location>
        <begin position="65"/>
        <end position="81"/>
    </location>
</feature>
<feature type="transmembrane region" description="Helical" evidence="6">
    <location>
        <begin position="202"/>
        <end position="223"/>
    </location>
</feature>
<keyword evidence="4 6" id="KW-1133">Transmembrane helix</keyword>
<dbReference type="EMBL" id="CP113088">
    <property type="protein sequence ID" value="WAC02066.1"/>
    <property type="molecule type" value="Genomic_DNA"/>
</dbReference>
<dbReference type="AlphaFoldDB" id="A0A9E8MVD2"/>
<feature type="transmembrane region" description="Helical" evidence="6">
    <location>
        <begin position="87"/>
        <end position="105"/>
    </location>
</feature>
<dbReference type="GO" id="GO:0016787">
    <property type="term" value="F:hydrolase activity"/>
    <property type="evidence" value="ECO:0007669"/>
    <property type="project" value="TreeGrafter"/>
</dbReference>
<evidence type="ECO:0000313" key="8">
    <source>
        <dbReference type="Proteomes" id="UP001164705"/>
    </source>
</evidence>
<evidence type="ECO:0000256" key="4">
    <source>
        <dbReference type="ARBA" id="ARBA00022989"/>
    </source>
</evidence>
<evidence type="ECO:0000256" key="5">
    <source>
        <dbReference type="ARBA" id="ARBA00023136"/>
    </source>
</evidence>
<evidence type="ECO:0000256" key="2">
    <source>
        <dbReference type="ARBA" id="ARBA00007375"/>
    </source>
</evidence>
<dbReference type="GO" id="GO:0016020">
    <property type="term" value="C:membrane"/>
    <property type="evidence" value="ECO:0007669"/>
    <property type="project" value="UniProtKB-SubCell"/>
</dbReference>
<dbReference type="PANTHER" id="PTHR31885:SF6">
    <property type="entry name" value="GH04784P"/>
    <property type="match status" value="1"/>
</dbReference>
<keyword evidence="5 6" id="KW-0472">Membrane</keyword>
<dbReference type="InterPro" id="IPR012506">
    <property type="entry name" value="TMEM86B-like"/>
</dbReference>
<evidence type="ECO:0000256" key="6">
    <source>
        <dbReference type="SAM" id="Phobius"/>
    </source>
</evidence>
<feature type="transmembrane region" description="Helical" evidence="6">
    <location>
        <begin position="175"/>
        <end position="196"/>
    </location>
</feature>
<dbReference type="Proteomes" id="UP001164705">
    <property type="component" value="Chromosome"/>
</dbReference>
<evidence type="ECO:0000313" key="7">
    <source>
        <dbReference type="EMBL" id="WAC02066.1"/>
    </source>
</evidence>
<keyword evidence="8" id="KW-1185">Reference proteome</keyword>
<organism evidence="7 8">
    <name type="scientific">Lacinutrix neustonica</name>
    <dbReference type="NCBI Taxonomy" id="2980107"/>
    <lineage>
        <taxon>Bacteria</taxon>
        <taxon>Pseudomonadati</taxon>
        <taxon>Bacteroidota</taxon>
        <taxon>Flavobacteriia</taxon>
        <taxon>Flavobacteriales</taxon>
        <taxon>Flavobacteriaceae</taxon>
        <taxon>Lacinutrix</taxon>
    </lineage>
</organism>
<feature type="transmembrane region" description="Helical" evidence="6">
    <location>
        <begin position="143"/>
        <end position="163"/>
    </location>
</feature>
<reference evidence="7" key="1">
    <citation type="submission" date="2022-11" db="EMBL/GenBank/DDBJ databases">
        <title>Lacinutrix neustonica HL-RS19T sp. nov., isolated from the surface microlayer sample of brackish Lake Shihwa.</title>
        <authorList>
            <person name="Choi J.Y."/>
            <person name="Hwang C.Y."/>
        </authorList>
    </citation>
    <scope>NUCLEOTIDE SEQUENCE</scope>
    <source>
        <strain evidence="7">HL-RS19</strain>
    </source>
</reference>
<dbReference type="RefSeq" id="WP_267676664.1">
    <property type="nucleotide sequence ID" value="NZ_CP113088.1"/>
</dbReference>